<comment type="similarity">
    <text evidence="4 12">Belongs to the glycosyl hydrolase 30 family.</text>
</comment>
<dbReference type="PANTHER" id="PTHR11069">
    <property type="entry name" value="GLUCOSYLCERAMIDASE"/>
    <property type="match status" value="1"/>
</dbReference>
<dbReference type="Gene3D" id="2.60.40.1180">
    <property type="entry name" value="Golgi alpha-mannosidase II"/>
    <property type="match status" value="1"/>
</dbReference>
<comment type="pathway">
    <text evidence="2">Lipid metabolism; sphingolipid metabolism.</text>
</comment>
<keyword evidence="6 13" id="KW-0732">Signal</keyword>
<dbReference type="EC" id="3.2.1.45" evidence="5 12"/>
<reference evidence="16 18" key="1">
    <citation type="submission" date="2014-11" db="EMBL/GenBank/DDBJ databases">
        <title>Genetic blueprint of the zoonotic pathogen Toxocara canis.</title>
        <authorList>
            <person name="Zhu X.-Q."/>
            <person name="Korhonen P.K."/>
            <person name="Cai H."/>
            <person name="Young N.D."/>
            <person name="Nejsum P."/>
            <person name="von Samson-Himmelstjerna G."/>
            <person name="Boag P.R."/>
            <person name="Tan P."/>
            <person name="Li Q."/>
            <person name="Min J."/>
            <person name="Yang Y."/>
            <person name="Wang X."/>
            <person name="Fang X."/>
            <person name="Hall R.S."/>
            <person name="Hofmann A."/>
            <person name="Sternberg P.W."/>
            <person name="Jex A.R."/>
            <person name="Gasser R.B."/>
        </authorList>
    </citation>
    <scope>NUCLEOTIDE SEQUENCE [LARGE SCALE GENOMIC DNA]</scope>
    <source>
        <strain evidence="16">PN_DK_2014</strain>
    </source>
</reference>
<keyword evidence="8 12" id="KW-0746">Sphingolipid metabolism</keyword>
<dbReference type="GO" id="GO:0016241">
    <property type="term" value="P:regulation of macroautophagy"/>
    <property type="evidence" value="ECO:0007669"/>
    <property type="project" value="UniProtKB-ARBA"/>
</dbReference>
<evidence type="ECO:0000256" key="1">
    <source>
        <dbReference type="ARBA" id="ARBA00001013"/>
    </source>
</evidence>
<protein>
    <recommendedName>
        <fullName evidence="5 12">Glucosylceramidase</fullName>
        <ecNumber evidence="5 12">3.2.1.45</ecNumber>
    </recommendedName>
</protein>
<dbReference type="GO" id="GO:0005102">
    <property type="term" value="F:signaling receptor binding"/>
    <property type="evidence" value="ECO:0007669"/>
    <property type="project" value="UniProtKB-ARBA"/>
</dbReference>
<feature type="domain" description="Glycosyl hydrolase family 30 beta sandwich" evidence="15">
    <location>
        <begin position="457"/>
        <end position="523"/>
    </location>
</feature>
<dbReference type="PRINTS" id="PR00843">
    <property type="entry name" value="GLHYDRLASE30"/>
</dbReference>
<comment type="catalytic activity">
    <reaction evidence="11">
        <text>an N-acyl-1-beta-D-glucosyl-15-methylhexadecasphing-4-enine + H2O = an N-acyl-15-methylhexadecasphing-4-enine + D-glucose</text>
        <dbReference type="Rhea" id="RHEA:34755"/>
        <dbReference type="ChEBI" id="CHEBI:4167"/>
        <dbReference type="ChEBI" id="CHEBI:15377"/>
        <dbReference type="ChEBI" id="CHEBI:70815"/>
        <dbReference type="ChEBI" id="CHEBI:70846"/>
    </reaction>
    <physiologicalReaction direction="left-to-right" evidence="11">
        <dbReference type="Rhea" id="RHEA:34756"/>
    </physiologicalReaction>
</comment>
<dbReference type="InterPro" id="IPR013780">
    <property type="entry name" value="Glyco_hydro_b"/>
</dbReference>
<evidence type="ECO:0000256" key="5">
    <source>
        <dbReference type="ARBA" id="ARBA00012658"/>
    </source>
</evidence>
<dbReference type="Proteomes" id="UP000031036">
    <property type="component" value="Unassembled WGS sequence"/>
</dbReference>
<dbReference type="Pfam" id="PF02055">
    <property type="entry name" value="Glyco_hydro_30"/>
    <property type="match status" value="1"/>
</dbReference>
<dbReference type="Pfam" id="PF17189">
    <property type="entry name" value="Glyco_hydro_30C"/>
    <property type="match status" value="1"/>
</dbReference>
<evidence type="ECO:0000256" key="2">
    <source>
        <dbReference type="ARBA" id="ARBA00004760"/>
    </source>
</evidence>
<evidence type="ECO:0000256" key="3">
    <source>
        <dbReference type="ARBA" id="ARBA00004991"/>
    </source>
</evidence>
<dbReference type="GO" id="GO:0005774">
    <property type="term" value="C:vacuolar membrane"/>
    <property type="evidence" value="ECO:0007669"/>
    <property type="project" value="UniProtKB-ARBA"/>
</dbReference>
<dbReference type="Gene3D" id="3.20.20.80">
    <property type="entry name" value="Glycosidases"/>
    <property type="match status" value="1"/>
</dbReference>
<dbReference type="InterPro" id="IPR001139">
    <property type="entry name" value="Glyco_hydro_30"/>
</dbReference>
<dbReference type="EMBL" id="JPKZ01001512">
    <property type="protein sequence ID" value="KHN81497.1"/>
    <property type="molecule type" value="Genomic_DNA"/>
</dbReference>
<dbReference type="GO" id="GO:0010605">
    <property type="term" value="P:negative regulation of macromolecule metabolic process"/>
    <property type="evidence" value="ECO:0007669"/>
    <property type="project" value="UniProtKB-ARBA"/>
</dbReference>
<dbReference type="GO" id="GO:0042391">
    <property type="term" value="P:regulation of membrane potential"/>
    <property type="evidence" value="ECO:0007669"/>
    <property type="project" value="UniProtKB-ARBA"/>
</dbReference>
<dbReference type="AlphaFoldDB" id="A0A0B2VJ74"/>
<dbReference type="GO" id="GO:0051246">
    <property type="term" value="P:regulation of protein metabolic process"/>
    <property type="evidence" value="ECO:0007669"/>
    <property type="project" value="UniProtKB-ARBA"/>
</dbReference>
<dbReference type="GO" id="GO:0006680">
    <property type="term" value="P:glucosylceramide catabolic process"/>
    <property type="evidence" value="ECO:0007669"/>
    <property type="project" value="UniProtKB-ARBA"/>
</dbReference>
<proteinExistence type="inferred from homology"/>
<evidence type="ECO:0000256" key="13">
    <source>
        <dbReference type="SAM" id="SignalP"/>
    </source>
</evidence>
<dbReference type="InterPro" id="IPR017853">
    <property type="entry name" value="GH"/>
</dbReference>
<dbReference type="GO" id="GO:0007040">
    <property type="term" value="P:lysosome organization"/>
    <property type="evidence" value="ECO:0007669"/>
    <property type="project" value="UniProtKB-ARBA"/>
</dbReference>
<evidence type="ECO:0000256" key="7">
    <source>
        <dbReference type="ARBA" id="ARBA00022801"/>
    </source>
</evidence>
<evidence type="ECO:0000259" key="14">
    <source>
        <dbReference type="Pfam" id="PF02055"/>
    </source>
</evidence>
<dbReference type="GO" id="GO:0004348">
    <property type="term" value="F:glucosylceramidase activity"/>
    <property type="evidence" value="ECO:0007669"/>
    <property type="project" value="UniProtKB-EC"/>
</dbReference>
<dbReference type="GO" id="GO:0006914">
    <property type="term" value="P:autophagy"/>
    <property type="evidence" value="ECO:0007669"/>
    <property type="project" value="UniProtKB-ARBA"/>
</dbReference>
<evidence type="ECO:0000256" key="9">
    <source>
        <dbReference type="ARBA" id="ARBA00023098"/>
    </source>
</evidence>
<comment type="catalytic activity">
    <reaction evidence="10">
        <text>a beta-D-glucosylceramide + H2O = an N-acyl-sphingoid base + D-glucose</text>
        <dbReference type="Rhea" id="RHEA:81447"/>
        <dbReference type="ChEBI" id="CHEBI:4167"/>
        <dbReference type="ChEBI" id="CHEBI:15377"/>
        <dbReference type="ChEBI" id="CHEBI:83264"/>
        <dbReference type="ChEBI" id="CHEBI:83273"/>
    </reaction>
    <physiologicalReaction direction="left-to-right" evidence="10">
        <dbReference type="Rhea" id="RHEA:81448"/>
    </physiologicalReaction>
</comment>
<evidence type="ECO:0000313" key="18">
    <source>
        <dbReference type="Proteomes" id="UP000031036"/>
    </source>
</evidence>
<dbReference type="PANTHER" id="PTHR11069:SF23">
    <property type="entry name" value="LYSOSOMAL ACID GLUCOSYLCERAMIDASE"/>
    <property type="match status" value="1"/>
</dbReference>
<evidence type="ECO:0000259" key="15">
    <source>
        <dbReference type="Pfam" id="PF17189"/>
    </source>
</evidence>
<keyword evidence="18" id="KW-1185">Reference proteome</keyword>
<dbReference type="SUPFAM" id="SSF51011">
    <property type="entry name" value="Glycosyl hydrolase domain"/>
    <property type="match status" value="1"/>
</dbReference>
<evidence type="ECO:0000256" key="8">
    <source>
        <dbReference type="ARBA" id="ARBA00022919"/>
    </source>
</evidence>
<comment type="catalytic activity">
    <reaction evidence="1">
        <text>a beta-D-glucosyl-(1&lt;-&gt;1')-N-acylsphing-4-enine + H2O = an N-acylsphing-4-enine + D-glucose</text>
        <dbReference type="Rhea" id="RHEA:13269"/>
        <dbReference type="ChEBI" id="CHEBI:4167"/>
        <dbReference type="ChEBI" id="CHEBI:15377"/>
        <dbReference type="ChEBI" id="CHEBI:22801"/>
        <dbReference type="ChEBI" id="CHEBI:52639"/>
        <dbReference type="EC" id="3.2.1.45"/>
    </reaction>
    <physiologicalReaction direction="left-to-right" evidence="1">
        <dbReference type="Rhea" id="RHEA:13270"/>
    </physiologicalReaction>
</comment>
<comment type="pathway">
    <text evidence="3">Sphingolipid metabolism.</text>
</comment>
<gene>
    <name evidence="16" type="primary">GBA</name>
    <name evidence="16" type="ORF">Tcan_18044</name>
    <name evidence="17" type="ORF">TCNE_LOCUS15650</name>
</gene>
<evidence type="ECO:0000256" key="12">
    <source>
        <dbReference type="RuleBase" id="RU361188"/>
    </source>
</evidence>
<dbReference type="EMBL" id="UYWY01023004">
    <property type="protein sequence ID" value="VDM46971.1"/>
    <property type="molecule type" value="Genomic_DNA"/>
</dbReference>
<name>A0A0B2VJ74_TOXCA</name>
<dbReference type="FunFam" id="3.20.20.80:FF:000030">
    <property type="entry name" value="Lysosomal acid glucosylceramidase"/>
    <property type="match status" value="1"/>
</dbReference>
<feature type="domain" description="Glycosyl hydrolase family 30 TIM-barrel" evidence="14">
    <location>
        <begin position="105"/>
        <end position="454"/>
    </location>
</feature>
<keyword evidence="12" id="KW-0326">Glycosidase</keyword>
<sequence length="527" mass="59083">MQRVLVVLLVFVLLTELDAQNRRCIRRSYRTSDNHIVCVCNATYCDDFPELGKLEELAVAIYKSSLSGKRFERTSTSFIPIGGKHKDSGTVSVKVNGQIRRQSVIGFGGAFTDAAGINLNSLTSAASEELLQSYFGRHGLQYSIGRVPMASCDFSTREYSYDDVDGDFPLEHFKLTSEDDEAKIPHILRAISLTNGVLKLFATPWSAPAWMKTNGRMEGGGRLKGDEDSQYHVTWANYFVRFLEAYSARGIKFWGVAVQNEPSSGSVDDYSWQTMFFSSESERNFVRNHLGPTLKNSTLGKDIALMVMDDQRYFLPHWADVILSDEEAEKYVSGVTVHWYGDYWFVPASLLSETHRRHPNKFILASEACNGYDGIVRGPILGDWYRADKYAHDIITDLSNWVAGWTDWNLCLNLQGGPNWAQNFVDSPVIVNATADEFYKQPMFYIMGHFSKFIRPGSHVIGITISGHPASLEGIAVTTPSSRRVLVLNNRDDHIAYNLSIEDAAINGMAIGVTVEPRTIATIVWNK</sequence>
<dbReference type="InterPro" id="IPR033452">
    <property type="entry name" value="GH30_C"/>
</dbReference>
<dbReference type="GO" id="GO:0006066">
    <property type="term" value="P:alcohol metabolic process"/>
    <property type="evidence" value="ECO:0007669"/>
    <property type="project" value="UniProtKB-ARBA"/>
</dbReference>
<feature type="chain" id="PRO_5010412462" description="Glucosylceramidase" evidence="13">
    <location>
        <begin position="20"/>
        <end position="527"/>
    </location>
</feature>
<dbReference type="STRING" id="6265.A0A0B2VJ74"/>
<evidence type="ECO:0000256" key="10">
    <source>
        <dbReference type="ARBA" id="ARBA00050474"/>
    </source>
</evidence>
<keyword evidence="7 12" id="KW-0378">Hydrolase</keyword>
<reference evidence="17" key="2">
    <citation type="submission" date="2018-11" db="EMBL/GenBank/DDBJ databases">
        <authorList>
            <consortium name="Pathogen Informatics"/>
        </authorList>
    </citation>
    <scope>NUCLEOTIDE SEQUENCE [LARGE SCALE GENOMIC DNA]</scope>
</reference>
<dbReference type="OrthoDB" id="2160638at2759"/>
<evidence type="ECO:0000313" key="16">
    <source>
        <dbReference type="EMBL" id="KHN81497.1"/>
    </source>
</evidence>
<evidence type="ECO:0000256" key="11">
    <source>
        <dbReference type="ARBA" id="ARBA00051345"/>
    </source>
</evidence>
<dbReference type="GO" id="GO:0016758">
    <property type="term" value="F:hexosyltransferase activity"/>
    <property type="evidence" value="ECO:0007669"/>
    <property type="project" value="UniProtKB-ARBA"/>
</dbReference>
<dbReference type="SUPFAM" id="SSF51445">
    <property type="entry name" value="(Trans)glycosidases"/>
    <property type="match status" value="1"/>
</dbReference>
<dbReference type="GO" id="GO:0008202">
    <property type="term" value="P:steroid metabolic process"/>
    <property type="evidence" value="ECO:0007669"/>
    <property type="project" value="UniProtKB-ARBA"/>
</dbReference>
<evidence type="ECO:0000256" key="4">
    <source>
        <dbReference type="ARBA" id="ARBA00005382"/>
    </source>
</evidence>
<evidence type="ECO:0000313" key="17">
    <source>
        <dbReference type="EMBL" id="VDM46971.1"/>
    </source>
</evidence>
<dbReference type="InterPro" id="IPR033453">
    <property type="entry name" value="Glyco_hydro_30_TIM-barrel"/>
</dbReference>
<dbReference type="OMA" id="RAHNYAK"/>
<dbReference type="GO" id="GO:0032006">
    <property type="term" value="P:regulation of TOR signaling"/>
    <property type="evidence" value="ECO:0007669"/>
    <property type="project" value="UniProtKB-ARBA"/>
</dbReference>
<dbReference type="GO" id="GO:0030163">
    <property type="term" value="P:protein catabolic process"/>
    <property type="evidence" value="ECO:0007669"/>
    <property type="project" value="UniProtKB-ARBA"/>
</dbReference>
<evidence type="ECO:0000256" key="6">
    <source>
        <dbReference type="ARBA" id="ARBA00022729"/>
    </source>
</evidence>
<accession>A0A0B2VJ74</accession>
<feature type="signal peptide" evidence="13">
    <location>
        <begin position="1"/>
        <end position="19"/>
    </location>
</feature>
<dbReference type="GO" id="GO:0005764">
    <property type="term" value="C:lysosome"/>
    <property type="evidence" value="ECO:0007669"/>
    <property type="project" value="UniProtKB-ARBA"/>
</dbReference>
<organism evidence="16 18">
    <name type="scientific">Toxocara canis</name>
    <name type="common">Canine roundworm</name>
    <dbReference type="NCBI Taxonomy" id="6265"/>
    <lineage>
        <taxon>Eukaryota</taxon>
        <taxon>Metazoa</taxon>
        <taxon>Ecdysozoa</taxon>
        <taxon>Nematoda</taxon>
        <taxon>Chromadorea</taxon>
        <taxon>Rhabditida</taxon>
        <taxon>Spirurina</taxon>
        <taxon>Ascaridomorpha</taxon>
        <taxon>Ascaridoidea</taxon>
        <taxon>Toxocaridae</taxon>
        <taxon>Toxocara</taxon>
    </lineage>
</organism>
<keyword evidence="9 12" id="KW-0443">Lipid metabolism</keyword>